<feature type="chain" id="PRO_5016377248" evidence="11">
    <location>
        <begin position="28"/>
        <end position="781"/>
    </location>
</feature>
<dbReference type="Pfam" id="PF07715">
    <property type="entry name" value="Plug"/>
    <property type="match status" value="1"/>
</dbReference>
<evidence type="ECO:0000256" key="7">
    <source>
        <dbReference type="ARBA" id="ARBA00023136"/>
    </source>
</evidence>
<keyword evidence="2" id="KW-0813">Transport</keyword>
<dbReference type="InterPro" id="IPR012910">
    <property type="entry name" value="Plug_dom"/>
</dbReference>
<evidence type="ECO:0000256" key="9">
    <source>
        <dbReference type="ARBA" id="ARBA00023237"/>
    </source>
</evidence>
<evidence type="ECO:0000256" key="4">
    <source>
        <dbReference type="ARBA" id="ARBA00022692"/>
    </source>
</evidence>
<feature type="domain" description="TonB-dependent receptor-like beta-barrel" evidence="12">
    <location>
        <begin position="344"/>
        <end position="738"/>
    </location>
</feature>
<name>A0A2Z3H0R8_9BACT</name>
<evidence type="ECO:0000259" key="12">
    <source>
        <dbReference type="Pfam" id="PF00593"/>
    </source>
</evidence>
<dbReference type="GO" id="GO:0015344">
    <property type="term" value="F:siderophore uptake transmembrane transporter activity"/>
    <property type="evidence" value="ECO:0007669"/>
    <property type="project" value="TreeGrafter"/>
</dbReference>
<evidence type="ECO:0000256" key="10">
    <source>
        <dbReference type="RuleBase" id="RU003357"/>
    </source>
</evidence>
<dbReference type="Pfam" id="PF00593">
    <property type="entry name" value="TonB_dep_Rec_b-barrel"/>
    <property type="match status" value="1"/>
</dbReference>
<dbReference type="InterPro" id="IPR036942">
    <property type="entry name" value="Beta-barrel_TonB_sf"/>
</dbReference>
<dbReference type="Gene3D" id="2.40.170.20">
    <property type="entry name" value="TonB-dependent receptor, beta-barrel domain"/>
    <property type="match status" value="1"/>
</dbReference>
<proteinExistence type="inferred from homology"/>
<keyword evidence="5 11" id="KW-0732">Signal</keyword>
<keyword evidence="8 14" id="KW-0675">Receptor</keyword>
<dbReference type="Gene3D" id="2.170.130.10">
    <property type="entry name" value="TonB-dependent receptor, plug domain"/>
    <property type="match status" value="1"/>
</dbReference>
<gene>
    <name evidence="14" type="ORF">DDQ68_22115</name>
</gene>
<protein>
    <submittedName>
        <fullName evidence="14">TonB-dependent receptor</fullName>
    </submittedName>
</protein>
<comment type="similarity">
    <text evidence="10">Belongs to the TonB-dependent receptor family.</text>
</comment>
<evidence type="ECO:0000256" key="6">
    <source>
        <dbReference type="ARBA" id="ARBA00023077"/>
    </source>
</evidence>
<dbReference type="EMBL" id="CP029145">
    <property type="protein sequence ID" value="AWM35224.1"/>
    <property type="molecule type" value="Genomic_DNA"/>
</dbReference>
<dbReference type="RefSeq" id="WP_109658240.1">
    <property type="nucleotide sequence ID" value="NZ_CP029145.1"/>
</dbReference>
<evidence type="ECO:0000256" key="5">
    <source>
        <dbReference type="ARBA" id="ARBA00022729"/>
    </source>
</evidence>
<feature type="domain" description="TonB-dependent receptor plug" evidence="13">
    <location>
        <begin position="136"/>
        <end position="238"/>
    </location>
</feature>
<dbReference type="PANTHER" id="PTHR30069:SF29">
    <property type="entry name" value="HEMOGLOBIN AND HEMOGLOBIN-HAPTOGLOBIN-BINDING PROTEIN 1-RELATED"/>
    <property type="match status" value="1"/>
</dbReference>
<feature type="signal peptide" evidence="11">
    <location>
        <begin position="1"/>
        <end position="27"/>
    </location>
</feature>
<evidence type="ECO:0000256" key="1">
    <source>
        <dbReference type="ARBA" id="ARBA00004571"/>
    </source>
</evidence>
<dbReference type="InterPro" id="IPR037066">
    <property type="entry name" value="Plug_dom_sf"/>
</dbReference>
<keyword evidence="4" id="KW-0812">Transmembrane</keyword>
<evidence type="ECO:0000313" key="15">
    <source>
        <dbReference type="Proteomes" id="UP000245999"/>
    </source>
</evidence>
<accession>A0A2Z3H0R8</accession>
<dbReference type="GO" id="GO:0009279">
    <property type="term" value="C:cell outer membrane"/>
    <property type="evidence" value="ECO:0007669"/>
    <property type="project" value="UniProtKB-SubCell"/>
</dbReference>
<dbReference type="InterPro" id="IPR000531">
    <property type="entry name" value="Beta-barrel_TonB"/>
</dbReference>
<keyword evidence="6 10" id="KW-0798">TonB box</keyword>
<reference evidence="15" key="1">
    <citation type="submission" date="2018-04" db="EMBL/GenBank/DDBJ databases">
        <title>Complete genome of Antarctic heterotrophic bacterium Hymenobacter nivis.</title>
        <authorList>
            <person name="Terashima M."/>
        </authorList>
    </citation>
    <scope>NUCLEOTIDE SEQUENCE [LARGE SCALE GENOMIC DNA]</scope>
    <source>
        <strain evidence="15">NBRC 111535</strain>
    </source>
</reference>
<evidence type="ECO:0000256" key="3">
    <source>
        <dbReference type="ARBA" id="ARBA00022452"/>
    </source>
</evidence>
<dbReference type="InterPro" id="IPR039426">
    <property type="entry name" value="TonB-dep_rcpt-like"/>
</dbReference>
<keyword evidence="7 10" id="KW-0472">Membrane</keyword>
<comment type="subcellular location">
    <subcellularLocation>
        <location evidence="1">Cell outer membrane</location>
        <topology evidence="1">Multi-pass membrane protein</topology>
    </subcellularLocation>
</comment>
<dbReference type="SUPFAM" id="SSF56935">
    <property type="entry name" value="Porins"/>
    <property type="match status" value="1"/>
</dbReference>
<dbReference type="Proteomes" id="UP000245999">
    <property type="component" value="Chromosome"/>
</dbReference>
<dbReference type="OrthoDB" id="1109239at2"/>
<sequence>MKSLRGLSPLLTSGLLLALGAPSAAWAQAVPGPVRGEVTEQTTAAPLPGALLRWLADAPTTADSFPTTTADAAGHFVLARPARAAGRLVVQVLGYRPDTVAVPAAGSPYLRVGLRPGLELGEVTVTTRAPAYSAITPTNTQVISARDLTKSACCNLAESFETNAAVEVTTSDAVSGAKQIQLLGLDGAYSLLTVDNQPALRGLAAPYRLGYLAGPWIENIEIIKGTGSVVNGYEAISGQINIKLKEPEKTDQLLFNAYANDLGKFDVNLNSSVRLNPKWSTVLLLHTDHLGRRVDRNGDGFLDLPLATQFNAVNKWKYLSGHGLVTEVGLGALHEDRQGGQLSFRPDAPDAYRQAYGTTNTTRRYTAFTKTSYTWPTRPFQSLGLLMNGTSHDFNSTYSFSEVTGARRYDGTQRTGQATLLFQSIIGSTTHGYRAGLSFLYDDYREFLGTGQTYGTETPDDTYAREHRSRRELVPGAFAEYTYQNSRNLTIVAGLRADRHNLYGWQVTPRFNLKYDATQNSIFRLSAGRGWRMANPIADNAYLLASARTFVIGNALRPETAWNLGGSFTQYFELWGRQATFVADYYDTMFGNQVVADMYTAPQFVLINNLGPGNRSFARSVQAELQVEPVKGFQVKGAYKYLDVRTTYGNELLPKPLTPSHRAFLNLGYASAFDKWRADFTVQWFGQRPLAYLGNDGAHQHAAGQNPAVYYAPRYAALNTQITRAFKRLEVYAGVENLTNYRQPNPIESAAFPFSPTFDAAMVWGPVYGRLTYVGLRYRVE</sequence>
<evidence type="ECO:0000256" key="11">
    <source>
        <dbReference type="SAM" id="SignalP"/>
    </source>
</evidence>
<keyword evidence="15" id="KW-1185">Reference proteome</keyword>
<dbReference type="PANTHER" id="PTHR30069">
    <property type="entry name" value="TONB-DEPENDENT OUTER MEMBRANE RECEPTOR"/>
    <property type="match status" value="1"/>
</dbReference>
<evidence type="ECO:0000313" key="14">
    <source>
        <dbReference type="EMBL" id="AWM35224.1"/>
    </source>
</evidence>
<dbReference type="KEGG" id="hnv:DDQ68_22115"/>
<evidence type="ECO:0000256" key="8">
    <source>
        <dbReference type="ARBA" id="ARBA00023170"/>
    </source>
</evidence>
<dbReference type="GO" id="GO:0044718">
    <property type="term" value="P:siderophore transmembrane transport"/>
    <property type="evidence" value="ECO:0007669"/>
    <property type="project" value="TreeGrafter"/>
</dbReference>
<keyword evidence="3" id="KW-1134">Transmembrane beta strand</keyword>
<evidence type="ECO:0000259" key="13">
    <source>
        <dbReference type="Pfam" id="PF07715"/>
    </source>
</evidence>
<organism evidence="14 15">
    <name type="scientific">Hymenobacter nivis</name>
    <dbReference type="NCBI Taxonomy" id="1850093"/>
    <lineage>
        <taxon>Bacteria</taxon>
        <taxon>Pseudomonadati</taxon>
        <taxon>Bacteroidota</taxon>
        <taxon>Cytophagia</taxon>
        <taxon>Cytophagales</taxon>
        <taxon>Hymenobacteraceae</taxon>
        <taxon>Hymenobacter</taxon>
    </lineage>
</organism>
<keyword evidence="9" id="KW-0998">Cell outer membrane</keyword>
<dbReference type="AlphaFoldDB" id="A0A2Z3H0R8"/>
<evidence type="ECO:0000256" key="2">
    <source>
        <dbReference type="ARBA" id="ARBA00022448"/>
    </source>
</evidence>